<dbReference type="PROSITE" id="PS50968">
    <property type="entry name" value="BIOTINYL_LIPOYL"/>
    <property type="match status" value="1"/>
</dbReference>
<dbReference type="Gene3D" id="2.40.50.100">
    <property type="match status" value="1"/>
</dbReference>
<dbReference type="Proteomes" id="UP000037397">
    <property type="component" value="Unassembled WGS sequence"/>
</dbReference>
<dbReference type="RefSeq" id="WP_050670067.1">
    <property type="nucleotide sequence ID" value="NZ_LAIR01000002.1"/>
</dbReference>
<dbReference type="PROSITE" id="PS00188">
    <property type="entry name" value="BIOTIN"/>
    <property type="match status" value="1"/>
</dbReference>
<dbReference type="Pfam" id="PF00364">
    <property type="entry name" value="Biotin_lipoyl"/>
    <property type="match status" value="1"/>
</dbReference>
<sequence>MPSQIRYDVAVAQRADLSASGQVAAPFAGVATPLVEIGQVVERGTLVVTIEAMKMEAPISAPFSGRVVSLVEDGAHVNGGDLIAVIDPT</sequence>
<dbReference type="PATRIC" id="fig|1631356.3.peg.2325"/>
<keyword evidence="4" id="KW-1185">Reference proteome</keyword>
<dbReference type="EMBL" id="LAIR01000002">
    <property type="protein sequence ID" value="KNX37685.1"/>
    <property type="molecule type" value="Genomic_DNA"/>
</dbReference>
<evidence type="ECO:0000313" key="3">
    <source>
        <dbReference type="EMBL" id="KNX37685.1"/>
    </source>
</evidence>
<dbReference type="PANTHER" id="PTHR45266:SF3">
    <property type="entry name" value="OXALOACETATE DECARBOXYLASE ALPHA CHAIN"/>
    <property type="match status" value="1"/>
</dbReference>
<dbReference type="OrthoDB" id="163546at2"/>
<dbReference type="InterPro" id="IPR050709">
    <property type="entry name" value="Biotin_Carboxyl_Carrier/Decarb"/>
</dbReference>
<feature type="domain" description="Lipoyl-binding" evidence="2">
    <location>
        <begin position="14"/>
        <end position="87"/>
    </location>
</feature>
<dbReference type="PANTHER" id="PTHR45266">
    <property type="entry name" value="OXALOACETATE DECARBOXYLASE ALPHA CHAIN"/>
    <property type="match status" value="1"/>
</dbReference>
<protein>
    <recommendedName>
        <fullName evidence="2">Lipoyl-binding domain-containing protein</fullName>
    </recommendedName>
</protein>
<comment type="caution">
    <text evidence="3">The sequence shown here is derived from an EMBL/GenBank/DDBJ whole genome shotgun (WGS) entry which is preliminary data.</text>
</comment>
<dbReference type="InterPro" id="IPR001882">
    <property type="entry name" value="Biotin_BS"/>
</dbReference>
<accession>A0A0L6CJ98</accession>
<evidence type="ECO:0000259" key="2">
    <source>
        <dbReference type="PROSITE" id="PS50968"/>
    </source>
</evidence>
<evidence type="ECO:0000256" key="1">
    <source>
        <dbReference type="ARBA" id="ARBA00023267"/>
    </source>
</evidence>
<dbReference type="InterPro" id="IPR000089">
    <property type="entry name" value="Biotin_lipoyl"/>
</dbReference>
<dbReference type="STRING" id="1631356.VV01_11890"/>
<keyword evidence="1" id="KW-0092">Biotin</keyword>
<dbReference type="InterPro" id="IPR011053">
    <property type="entry name" value="Single_hybrid_motif"/>
</dbReference>
<dbReference type="SUPFAM" id="SSF51230">
    <property type="entry name" value="Single hybrid motif"/>
    <property type="match status" value="1"/>
</dbReference>
<gene>
    <name evidence="3" type="ORF">VV01_11890</name>
</gene>
<dbReference type="AlphaFoldDB" id="A0A0L6CJ98"/>
<reference evidence="4" key="1">
    <citation type="submission" date="2015-03" db="EMBL/GenBank/DDBJ databases">
        <title>Luteipulveratus halotolerans sp. nov., a novel actinobacterium (Dermacoccaceae) from Sarawak, Malaysia.</title>
        <authorList>
            <person name="Juboi H."/>
            <person name="Basik A."/>
            <person name="Shamsul S.S."/>
            <person name="Arnold P."/>
            <person name="Schmitt E.K."/>
            <person name="Sanglier J.-J."/>
            <person name="Yeo T."/>
        </authorList>
    </citation>
    <scope>NUCLEOTIDE SEQUENCE [LARGE SCALE GENOMIC DNA]</scope>
    <source>
        <strain evidence="4">C296001</strain>
    </source>
</reference>
<name>A0A0L6CJ98_9MICO</name>
<organism evidence="3 4">
    <name type="scientific">Luteipulveratus halotolerans</name>
    <dbReference type="NCBI Taxonomy" id="1631356"/>
    <lineage>
        <taxon>Bacteria</taxon>
        <taxon>Bacillati</taxon>
        <taxon>Actinomycetota</taxon>
        <taxon>Actinomycetes</taxon>
        <taxon>Micrococcales</taxon>
        <taxon>Dermacoccaceae</taxon>
        <taxon>Luteipulveratus</taxon>
    </lineage>
</organism>
<proteinExistence type="predicted"/>
<dbReference type="CDD" id="cd06850">
    <property type="entry name" value="biotinyl_domain"/>
    <property type="match status" value="1"/>
</dbReference>
<evidence type="ECO:0000313" key="4">
    <source>
        <dbReference type="Proteomes" id="UP000037397"/>
    </source>
</evidence>